<dbReference type="GO" id="GO:0016034">
    <property type="term" value="F:maleylacetoacetate isomerase activity"/>
    <property type="evidence" value="ECO:0007669"/>
    <property type="project" value="UniProtKB-EC"/>
</dbReference>
<dbReference type="Gene3D" id="1.20.1050.10">
    <property type="match status" value="1"/>
</dbReference>
<dbReference type="Proteomes" id="UP000443353">
    <property type="component" value="Unassembled WGS sequence"/>
</dbReference>
<dbReference type="PANTHER" id="PTHR42673">
    <property type="entry name" value="MALEYLACETOACETATE ISOMERASE"/>
    <property type="match status" value="1"/>
</dbReference>
<comment type="caution">
    <text evidence="4">The sequence shown here is derived from an EMBL/GenBank/DDBJ whole genome shotgun (WGS) entry which is preliminary data.</text>
</comment>
<dbReference type="Pfam" id="PF13417">
    <property type="entry name" value="GST_N_3"/>
    <property type="match status" value="1"/>
</dbReference>
<keyword evidence="5" id="KW-1185">Reference proteome</keyword>
<keyword evidence="4" id="KW-0413">Isomerase</keyword>
<dbReference type="PROSITE" id="PS50405">
    <property type="entry name" value="GST_CTER"/>
    <property type="match status" value="1"/>
</dbReference>
<dbReference type="GO" id="GO:0004364">
    <property type="term" value="F:glutathione transferase activity"/>
    <property type="evidence" value="ECO:0007669"/>
    <property type="project" value="TreeGrafter"/>
</dbReference>
<dbReference type="GO" id="GO:0005737">
    <property type="term" value="C:cytoplasm"/>
    <property type="evidence" value="ECO:0007669"/>
    <property type="project" value="InterPro"/>
</dbReference>
<organism evidence="4 5">
    <name type="scientific">Massilia cellulosiltytica</name>
    <dbReference type="NCBI Taxonomy" id="2683234"/>
    <lineage>
        <taxon>Bacteria</taxon>
        <taxon>Pseudomonadati</taxon>
        <taxon>Pseudomonadota</taxon>
        <taxon>Betaproteobacteria</taxon>
        <taxon>Burkholderiales</taxon>
        <taxon>Oxalobacteraceae</taxon>
        <taxon>Telluria group</taxon>
        <taxon>Massilia</taxon>
    </lineage>
</organism>
<dbReference type="CDD" id="cd03191">
    <property type="entry name" value="GST_C_Zeta"/>
    <property type="match status" value="1"/>
</dbReference>
<accession>A0A7X3G3F9</accession>
<reference evidence="4 5" key="1">
    <citation type="submission" date="2019-12" db="EMBL/GenBank/DDBJ databases">
        <authorList>
            <person name="Li C."/>
            <person name="Zhao J."/>
        </authorList>
    </citation>
    <scope>NUCLEOTIDE SEQUENCE [LARGE SCALE GENOMIC DNA]</scope>
    <source>
        <strain evidence="4 5">NEAU-DD11</strain>
    </source>
</reference>
<dbReference type="InterPro" id="IPR036249">
    <property type="entry name" value="Thioredoxin-like_sf"/>
</dbReference>
<name>A0A7X3G3F9_9BURK</name>
<dbReference type="NCBIfam" id="TIGR01262">
    <property type="entry name" value="maiA"/>
    <property type="match status" value="1"/>
</dbReference>
<dbReference type="InterPro" id="IPR010987">
    <property type="entry name" value="Glutathione-S-Trfase_C-like"/>
</dbReference>
<dbReference type="Gene3D" id="3.40.30.10">
    <property type="entry name" value="Glutaredoxin"/>
    <property type="match status" value="1"/>
</dbReference>
<evidence type="ECO:0000313" key="5">
    <source>
        <dbReference type="Proteomes" id="UP000443353"/>
    </source>
</evidence>
<feature type="domain" description="GST C-terminal" evidence="3">
    <location>
        <begin position="87"/>
        <end position="214"/>
    </location>
</feature>
<dbReference type="RefSeq" id="WP_056330995.1">
    <property type="nucleotide sequence ID" value="NZ_WSES01000007.1"/>
</dbReference>
<gene>
    <name evidence="4" type="primary">maiA</name>
    <name evidence="4" type="ORF">GPY61_23880</name>
</gene>
<dbReference type="InterPro" id="IPR034330">
    <property type="entry name" value="GST_Zeta_C"/>
</dbReference>
<proteinExistence type="inferred from homology"/>
<dbReference type="InterPro" id="IPR036282">
    <property type="entry name" value="Glutathione-S-Trfase_C_sf"/>
</dbReference>
<sequence>MKLHTYYRSSASYRVRIALNLKGLAAEPAYVHLSKDGGQQFGAGFDAVNPQHLLPVLEDDGFVLTQSLAIIEYLDETRPGVPLLPADPRGRARVRALSQAIAADIHPINNLRVLKYLGGTLGIDEDRRNAWYRHWVSLGLEALERQLAASPETGTFCHGGAPTMADCCLVPQLFNARRFDCDLRRYPTLMAIDARCAQLAAFDAARPELQPDAD</sequence>
<dbReference type="Pfam" id="PF13410">
    <property type="entry name" value="GST_C_2"/>
    <property type="match status" value="1"/>
</dbReference>
<dbReference type="SFLD" id="SFLDS00019">
    <property type="entry name" value="Glutathione_Transferase_(cytos"/>
    <property type="match status" value="1"/>
</dbReference>
<feature type="domain" description="GST N-terminal" evidence="2">
    <location>
        <begin position="1"/>
        <end position="82"/>
    </location>
</feature>
<dbReference type="InterPro" id="IPR040079">
    <property type="entry name" value="Glutathione_S-Trfase"/>
</dbReference>
<dbReference type="GO" id="GO:0006749">
    <property type="term" value="P:glutathione metabolic process"/>
    <property type="evidence" value="ECO:0007669"/>
    <property type="project" value="TreeGrafter"/>
</dbReference>
<dbReference type="InterPro" id="IPR034333">
    <property type="entry name" value="GST_Zeta_N"/>
</dbReference>
<dbReference type="InterPro" id="IPR004045">
    <property type="entry name" value="Glutathione_S-Trfase_N"/>
</dbReference>
<dbReference type="SUPFAM" id="SSF47616">
    <property type="entry name" value="GST C-terminal domain-like"/>
    <property type="match status" value="1"/>
</dbReference>
<dbReference type="CDD" id="cd03042">
    <property type="entry name" value="GST_N_Zeta"/>
    <property type="match status" value="1"/>
</dbReference>
<dbReference type="GO" id="GO:0006559">
    <property type="term" value="P:L-phenylalanine catabolic process"/>
    <property type="evidence" value="ECO:0007669"/>
    <property type="project" value="TreeGrafter"/>
</dbReference>
<evidence type="ECO:0000259" key="3">
    <source>
        <dbReference type="PROSITE" id="PS50405"/>
    </source>
</evidence>
<dbReference type="EC" id="5.2.1.2" evidence="4"/>
<dbReference type="SFLD" id="SFLDG00358">
    <property type="entry name" value="Main_(cytGST)"/>
    <property type="match status" value="1"/>
</dbReference>
<dbReference type="SUPFAM" id="SSF52833">
    <property type="entry name" value="Thioredoxin-like"/>
    <property type="match status" value="1"/>
</dbReference>
<protein>
    <submittedName>
        <fullName evidence="4">Maleylacetoacetate isomerase</fullName>
        <ecNumber evidence="4">5.2.1.2</ecNumber>
    </submittedName>
</protein>
<dbReference type="FunFam" id="1.20.1050.10:FF:000010">
    <property type="entry name" value="Maleylacetoacetate isomerase isoform 1"/>
    <property type="match status" value="1"/>
</dbReference>
<comment type="similarity">
    <text evidence="1">Belongs to the GST superfamily. Zeta family.</text>
</comment>
<dbReference type="PROSITE" id="PS50404">
    <property type="entry name" value="GST_NTER"/>
    <property type="match status" value="1"/>
</dbReference>
<evidence type="ECO:0000313" key="4">
    <source>
        <dbReference type="EMBL" id="MVW62962.1"/>
    </source>
</evidence>
<dbReference type="InterPro" id="IPR005955">
    <property type="entry name" value="GST_Zeta"/>
</dbReference>
<dbReference type="EMBL" id="WSES01000007">
    <property type="protein sequence ID" value="MVW62962.1"/>
    <property type="molecule type" value="Genomic_DNA"/>
</dbReference>
<evidence type="ECO:0000259" key="2">
    <source>
        <dbReference type="PROSITE" id="PS50404"/>
    </source>
</evidence>
<evidence type="ECO:0000256" key="1">
    <source>
        <dbReference type="ARBA" id="ARBA00010007"/>
    </source>
</evidence>
<dbReference type="AlphaFoldDB" id="A0A7X3G3F9"/>
<dbReference type="PANTHER" id="PTHR42673:SF21">
    <property type="entry name" value="GLUTATHIONE S-TRANSFERASE YFCF"/>
    <property type="match status" value="1"/>
</dbReference>